<organism evidence="2 3">
    <name type="scientific">Capnocytophaga cynodegmi</name>
    <dbReference type="NCBI Taxonomy" id="28189"/>
    <lineage>
        <taxon>Bacteria</taxon>
        <taxon>Pseudomonadati</taxon>
        <taxon>Bacteroidota</taxon>
        <taxon>Flavobacteriia</taxon>
        <taxon>Flavobacteriales</taxon>
        <taxon>Flavobacteriaceae</taxon>
        <taxon>Capnocytophaga</taxon>
    </lineage>
</organism>
<dbReference type="InterPro" id="IPR018389">
    <property type="entry name" value="DctP_fam"/>
</dbReference>
<reference evidence="3" key="1">
    <citation type="submission" date="2015-01" db="EMBL/GenBank/DDBJ databases">
        <authorList>
            <person name="MANFREDI Pablo"/>
        </authorList>
    </citation>
    <scope>NUCLEOTIDE SEQUENCE [LARGE SCALE GENOMIC DNA]</scope>
    <source>
        <strain evidence="3">Ccyn2B</strain>
    </source>
</reference>
<dbReference type="GO" id="GO:0055085">
    <property type="term" value="P:transmembrane transport"/>
    <property type="evidence" value="ECO:0007669"/>
    <property type="project" value="InterPro"/>
</dbReference>
<evidence type="ECO:0000256" key="1">
    <source>
        <dbReference type="ARBA" id="ARBA00022729"/>
    </source>
</evidence>
<dbReference type="Pfam" id="PF03480">
    <property type="entry name" value="DctP"/>
    <property type="match status" value="1"/>
</dbReference>
<dbReference type="eggNOG" id="COG1638">
    <property type="taxonomic scope" value="Bacteria"/>
</dbReference>
<protein>
    <submittedName>
        <fullName evidence="2">Putative dicarboxylate-binding periplasmic protein</fullName>
    </submittedName>
</protein>
<name>A0A0B7H137_9FLAO</name>
<dbReference type="CDD" id="cd13671">
    <property type="entry name" value="PBP2_TRAP_SBP_like_3"/>
    <property type="match status" value="1"/>
</dbReference>
<dbReference type="EMBL" id="CDOD01000006">
    <property type="protein sequence ID" value="CEN33100.1"/>
    <property type="molecule type" value="Genomic_DNA"/>
</dbReference>
<dbReference type="InterPro" id="IPR004682">
    <property type="entry name" value="TRAP_DctP"/>
</dbReference>
<dbReference type="PANTHER" id="PTHR33376:SF2">
    <property type="entry name" value="DICARBOXYLATE-BINDING PERIPLASMIC PROTEIN"/>
    <property type="match status" value="1"/>
</dbReference>
<proteinExistence type="predicted"/>
<dbReference type="Proteomes" id="UP000038055">
    <property type="component" value="Unassembled WGS sequence"/>
</dbReference>
<dbReference type="PROSITE" id="PS51257">
    <property type="entry name" value="PROKAR_LIPOPROTEIN"/>
    <property type="match status" value="1"/>
</dbReference>
<dbReference type="Gene3D" id="3.40.190.170">
    <property type="entry name" value="Bacterial extracellular solute-binding protein, family 7"/>
    <property type="match status" value="1"/>
</dbReference>
<dbReference type="NCBIfam" id="NF037995">
    <property type="entry name" value="TRAP_S1"/>
    <property type="match status" value="1"/>
</dbReference>
<dbReference type="PIRSF" id="PIRSF006470">
    <property type="entry name" value="DctB"/>
    <property type="match status" value="1"/>
</dbReference>
<accession>A0A0B7H137</accession>
<dbReference type="InterPro" id="IPR038404">
    <property type="entry name" value="TRAP_DctP_sf"/>
</dbReference>
<keyword evidence="1" id="KW-0732">Signal</keyword>
<keyword evidence="3" id="KW-1185">Reference proteome</keyword>
<dbReference type="GO" id="GO:0030288">
    <property type="term" value="C:outer membrane-bounded periplasmic space"/>
    <property type="evidence" value="ECO:0007669"/>
    <property type="project" value="InterPro"/>
</dbReference>
<dbReference type="NCBIfam" id="TIGR00787">
    <property type="entry name" value="dctP"/>
    <property type="match status" value="1"/>
</dbReference>
<dbReference type="PANTHER" id="PTHR33376">
    <property type="match status" value="1"/>
</dbReference>
<dbReference type="AlphaFoldDB" id="A0A0B7H137"/>
<evidence type="ECO:0000313" key="3">
    <source>
        <dbReference type="Proteomes" id="UP000038055"/>
    </source>
</evidence>
<sequence>MRKNILVLKKSKCQQRICEILSVIFLFLVIACKKETDVKVLTFAHNLPTSHPVHKGVEAFKEHLESLSEGKMSIDIYANGNLGTEREVLELLQIGSVSMTKVSASAISNFVPEYLVLGIPYLFRDKEHFFNVLEGKIGEELLEKGTTSWLRGLCFYDAGSRSFYTKKKPVKEPKDLEGMKIRVMGDKISVSLVQSLGAAPTPMAFGELYTALQQGVVDGAENNAPSFVTSMHFEVCKYYCLDEHNYLPDVVVIGTKSLEKLTLQEKKWVFEAAKLSAQKQKIFWQEAEIQSVEILKKSGVEFFTPNKDLFRVKTEVLKTEFFKDEKRLKMIEEIEQLK</sequence>
<dbReference type="GO" id="GO:0030246">
    <property type="term" value="F:carbohydrate binding"/>
    <property type="evidence" value="ECO:0007669"/>
    <property type="project" value="TreeGrafter"/>
</dbReference>
<evidence type="ECO:0000313" key="2">
    <source>
        <dbReference type="EMBL" id="CEN33100.1"/>
    </source>
</evidence>
<dbReference type="STRING" id="28189.CCYN74_210071"/>
<gene>
    <name evidence="2" type="ORF">CCYN2B_140042</name>
</gene>